<sequence length="221" mass="25879">MYVYMISHVVLACTSMLYLIYVIGKWDPDTITQYDKHIMYWLGLVDSNYIYITPIPVLFLTLDRMFSYMCPDKYGHVQRRHLLLLTLWCILFIYVGFSTVTLLELPLQAHKVAQCVNFACMMIRFGQKPQLYCKLGKNRAVKVTLVVEICFNILPTFFNFFSSIISSEPLNNYLGQYVEMFCMLDAACCSILYTLIFIKRKKDNVRNEGKTFFTMSTHMTN</sequence>
<feature type="transmembrane region" description="Helical" evidence="1">
    <location>
        <begin position="38"/>
        <end position="62"/>
    </location>
</feature>
<accession>A0A915D9W8</accession>
<evidence type="ECO:0000313" key="2">
    <source>
        <dbReference type="Proteomes" id="UP000887574"/>
    </source>
</evidence>
<dbReference type="Proteomes" id="UP000887574">
    <property type="component" value="Unplaced"/>
</dbReference>
<keyword evidence="1" id="KW-1133">Transmembrane helix</keyword>
<feature type="transmembrane region" description="Helical" evidence="1">
    <location>
        <begin position="145"/>
        <end position="165"/>
    </location>
</feature>
<proteinExistence type="predicted"/>
<feature type="transmembrane region" description="Helical" evidence="1">
    <location>
        <begin position="177"/>
        <end position="198"/>
    </location>
</feature>
<reference evidence="3" key="1">
    <citation type="submission" date="2022-11" db="UniProtKB">
        <authorList>
            <consortium name="WormBaseParasite"/>
        </authorList>
    </citation>
    <scope>IDENTIFICATION</scope>
</reference>
<organism evidence="2 3">
    <name type="scientific">Ditylenchus dipsaci</name>
    <dbReference type="NCBI Taxonomy" id="166011"/>
    <lineage>
        <taxon>Eukaryota</taxon>
        <taxon>Metazoa</taxon>
        <taxon>Ecdysozoa</taxon>
        <taxon>Nematoda</taxon>
        <taxon>Chromadorea</taxon>
        <taxon>Rhabditida</taxon>
        <taxon>Tylenchina</taxon>
        <taxon>Tylenchomorpha</taxon>
        <taxon>Sphaerularioidea</taxon>
        <taxon>Anguinidae</taxon>
        <taxon>Anguininae</taxon>
        <taxon>Ditylenchus</taxon>
    </lineage>
</organism>
<keyword evidence="2" id="KW-1185">Reference proteome</keyword>
<protein>
    <submittedName>
        <fullName evidence="3">G-protein coupled receptors family 1 profile domain-containing protein</fullName>
    </submittedName>
</protein>
<evidence type="ECO:0000256" key="1">
    <source>
        <dbReference type="SAM" id="Phobius"/>
    </source>
</evidence>
<evidence type="ECO:0000313" key="3">
    <source>
        <dbReference type="WBParaSite" id="jg16953"/>
    </source>
</evidence>
<dbReference type="AlphaFoldDB" id="A0A915D9W8"/>
<name>A0A915D9W8_9BILA</name>
<dbReference type="WBParaSite" id="jg16953">
    <property type="protein sequence ID" value="jg16953"/>
    <property type="gene ID" value="jg16953"/>
</dbReference>
<keyword evidence="1" id="KW-0812">Transmembrane</keyword>
<feature type="transmembrane region" description="Helical" evidence="1">
    <location>
        <begin position="7"/>
        <end position="26"/>
    </location>
</feature>
<feature type="transmembrane region" description="Helical" evidence="1">
    <location>
        <begin position="82"/>
        <end position="103"/>
    </location>
</feature>
<keyword evidence="1" id="KW-0472">Membrane</keyword>